<feature type="domain" description="Radical SAM core" evidence="14">
    <location>
        <begin position="91"/>
        <end position="303"/>
    </location>
</feature>
<evidence type="ECO:0000259" key="14">
    <source>
        <dbReference type="PROSITE" id="PS51918"/>
    </source>
</evidence>
<evidence type="ECO:0000256" key="13">
    <source>
        <dbReference type="SAM" id="MobiDB-lite"/>
    </source>
</evidence>
<comment type="cofactor">
    <cofactor evidence="1 12">
        <name>pyridoxal 5'-phosphate</name>
        <dbReference type="ChEBI" id="CHEBI:597326"/>
    </cofactor>
</comment>
<evidence type="ECO:0000313" key="15">
    <source>
        <dbReference type="EMBL" id="BAM06368.1"/>
    </source>
</evidence>
<dbReference type="STRING" id="1162668.LFE_0653"/>
<dbReference type="Pfam" id="PF12544">
    <property type="entry name" value="LAM_C"/>
    <property type="match status" value="1"/>
</dbReference>
<keyword evidence="9 11" id="KW-0411">Iron-sulfur</keyword>
<dbReference type="GO" id="GO:0016853">
    <property type="term" value="F:isomerase activity"/>
    <property type="evidence" value="ECO:0007669"/>
    <property type="project" value="UniProtKB-KW"/>
</dbReference>
<keyword evidence="6 11" id="KW-0479">Metal-binding</keyword>
<dbReference type="PATRIC" id="fig|1162668.3.peg.759"/>
<dbReference type="Pfam" id="PF04055">
    <property type="entry name" value="Radical_SAM"/>
    <property type="match status" value="1"/>
</dbReference>
<keyword evidence="16" id="KW-1185">Reference proteome</keyword>
<evidence type="ECO:0000256" key="11">
    <source>
        <dbReference type="PIRSR" id="PIRSR004911-1"/>
    </source>
</evidence>
<dbReference type="EMBL" id="AP012342">
    <property type="protein sequence ID" value="BAM06368.1"/>
    <property type="molecule type" value="Genomic_DNA"/>
</dbReference>
<evidence type="ECO:0000256" key="6">
    <source>
        <dbReference type="ARBA" id="ARBA00022723"/>
    </source>
</evidence>
<dbReference type="SFLD" id="SFLDG01070">
    <property type="entry name" value="PLP-dependent"/>
    <property type="match status" value="1"/>
</dbReference>
<evidence type="ECO:0000256" key="3">
    <source>
        <dbReference type="ARBA" id="ARBA00008703"/>
    </source>
</evidence>
<dbReference type="RefSeq" id="WP_014448860.1">
    <property type="nucleotide sequence ID" value="NC_017094.1"/>
</dbReference>
<feature type="compositionally biased region" description="Basic and acidic residues" evidence="13">
    <location>
        <begin position="355"/>
        <end position="371"/>
    </location>
</feature>
<dbReference type="eggNOG" id="COG1509">
    <property type="taxonomic scope" value="Bacteria"/>
</dbReference>
<dbReference type="HOGENOM" id="CLU_032161_0_1_0"/>
<dbReference type="GO" id="GO:0051539">
    <property type="term" value="F:4 iron, 4 sulfur cluster binding"/>
    <property type="evidence" value="ECO:0007669"/>
    <property type="project" value="UniProtKB-KW"/>
</dbReference>
<keyword evidence="7 12" id="KW-0663">Pyridoxal phosphate</keyword>
<dbReference type="InterPro" id="IPR007197">
    <property type="entry name" value="rSAM"/>
</dbReference>
<evidence type="ECO:0000256" key="1">
    <source>
        <dbReference type="ARBA" id="ARBA00001933"/>
    </source>
</evidence>
<keyword evidence="4 11" id="KW-0004">4Fe-4S</keyword>
<dbReference type="InterPro" id="IPR025895">
    <property type="entry name" value="LAM_C_dom"/>
</dbReference>
<dbReference type="InterPro" id="IPR013785">
    <property type="entry name" value="Aldolase_TIM"/>
</dbReference>
<feature type="binding site" evidence="11">
    <location>
        <position position="112"/>
    </location>
    <ligand>
        <name>[4Fe-4S] cluster</name>
        <dbReference type="ChEBI" id="CHEBI:49883"/>
        <note>4Fe-4S-S-AdoMet</note>
    </ligand>
</feature>
<dbReference type="Gene3D" id="3.20.20.70">
    <property type="entry name" value="Aldolase class I"/>
    <property type="match status" value="1"/>
</dbReference>
<dbReference type="GO" id="GO:0046872">
    <property type="term" value="F:metal ion binding"/>
    <property type="evidence" value="ECO:0007669"/>
    <property type="project" value="UniProtKB-KW"/>
</dbReference>
<dbReference type="InterPro" id="IPR003739">
    <property type="entry name" value="Lys_aminomutase/Glu_NH3_mut"/>
</dbReference>
<dbReference type="SUPFAM" id="SSF102114">
    <property type="entry name" value="Radical SAM enzymes"/>
    <property type="match status" value="1"/>
</dbReference>
<evidence type="ECO:0000256" key="8">
    <source>
        <dbReference type="ARBA" id="ARBA00023004"/>
    </source>
</evidence>
<gene>
    <name evidence="15" type="ordered locus">LFE_0653</name>
</gene>
<dbReference type="PANTHER" id="PTHR30538">
    <property type="entry name" value="LYSINE 2,3-AMINOMUTASE-RELATED"/>
    <property type="match status" value="1"/>
</dbReference>
<sequence>MEEWQRLLVDGIRRSDQLPQDWRLAKEGVEQKDVEEIFPVRINAYYQSLIKDPMGPIGRQVIPDPEEIMDMDSPLDPLSEDEDSPVPAIVHRYPDRVLFLVTNQCPIYCRYCTRKRMIGTPEGVVTRDEVEEGISYIREHQEIRDIILSGGDPLMLKDDYLEYIVSSLREIPHVEIIRIGSRVPSSLPQRVTPALVSMLRKYHPVYMNLHFNHPDEITPETSLACNMLADAGIPLGCQTVLMKGVNDDPAVLKKLFQKLLTIRVKPYYLYQADLTRGANHFRTPVSTGLSIMREIQGHTSGMAVPHYVIDAPGGGGKIPVLPSDYMISMGDGDVVLKNYEGKIFTYPDPSTGGETMEKASSDGNDTYRETHPQTMHPGMIDEAR</sequence>
<evidence type="ECO:0000256" key="12">
    <source>
        <dbReference type="PIRSR" id="PIRSR603739-50"/>
    </source>
</evidence>
<proteinExistence type="inferred from homology"/>
<dbReference type="AlphaFoldDB" id="I0IM69"/>
<evidence type="ECO:0000313" key="16">
    <source>
        <dbReference type="Proteomes" id="UP000007382"/>
    </source>
</evidence>
<accession>I0IM69</accession>
<dbReference type="NCBIfam" id="TIGR00238">
    <property type="entry name" value="KamA family radical SAM protein"/>
    <property type="match status" value="1"/>
</dbReference>
<comment type="similarity">
    <text evidence="3">Belongs to the radical SAM superfamily. KamA family.</text>
</comment>
<keyword evidence="8" id="KW-0408">Iron</keyword>
<protein>
    <submittedName>
        <fullName evidence="15">Lysine 2,3-aminomutase</fullName>
    </submittedName>
</protein>
<evidence type="ECO:0000256" key="5">
    <source>
        <dbReference type="ARBA" id="ARBA00022691"/>
    </source>
</evidence>
<evidence type="ECO:0000256" key="9">
    <source>
        <dbReference type="ARBA" id="ARBA00023014"/>
    </source>
</evidence>
<dbReference type="PANTHER" id="PTHR30538:SF1">
    <property type="entry name" value="L-LYSINE 2,3-AMINOMUTASE"/>
    <property type="match status" value="1"/>
</dbReference>
<name>I0IM69_LEPFC</name>
<comment type="cofactor">
    <cofactor evidence="2">
        <name>[4Fe-4S] cluster</name>
        <dbReference type="ChEBI" id="CHEBI:49883"/>
    </cofactor>
</comment>
<evidence type="ECO:0000256" key="4">
    <source>
        <dbReference type="ARBA" id="ARBA00022485"/>
    </source>
</evidence>
<dbReference type="InterPro" id="IPR058240">
    <property type="entry name" value="rSAM_sf"/>
</dbReference>
<feature type="region of interest" description="Disordered" evidence="13">
    <location>
        <begin position="348"/>
        <end position="384"/>
    </location>
</feature>
<dbReference type="PIRSF" id="PIRSF004911">
    <property type="entry name" value="DUF160"/>
    <property type="match status" value="1"/>
</dbReference>
<keyword evidence="10" id="KW-0413">Isomerase</keyword>
<dbReference type="CDD" id="cd01335">
    <property type="entry name" value="Radical_SAM"/>
    <property type="match status" value="1"/>
</dbReference>
<dbReference type="Gene3D" id="6.20.120.40">
    <property type="match status" value="1"/>
</dbReference>
<dbReference type="OrthoDB" id="9768064at2"/>
<reference evidence="15 16" key="1">
    <citation type="journal article" date="2012" name="J. Bacteriol.">
        <title>Complete Genome Sequence of Leptospirillum ferrooxidans Strain C2-3, Isolated from a Fresh Volcanic Ash Deposit on the Island of Miyake, Japan.</title>
        <authorList>
            <person name="Fujimura R."/>
            <person name="Sato Y."/>
            <person name="Nishizawa T."/>
            <person name="Oshima K."/>
            <person name="Kim S.-W."/>
            <person name="Hattori M."/>
            <person name="Kamijo T."/>
            <person name="Ohta H."/>
        </authorList>
    </citation>
    <scope>NUCLEOTIDE SEQUENCE [LARGE SCALE GENOMIC DNA]</scope>
    <source>
        <strain evidence="15 16">C2-3</strain>
    </source>
</reference>
<evidence type="ECO:0000256" key="7">
    <source>
        <dbReference type="ARBA" id="ARBA00022898"/>
    </source>
</evidence>
<feature type="binding site" evidence="11">
    <location>
        <position position="109"/>
    </location>
    <ligand>
        <name>[4Fe-4S] cluster</name>
        <dbReference type="ChEBI" id="CHEBI:49883"/>
        <note>4Fe-4S-S-AdoMet</note>
    </ligand>
</feature>
<evidence type="ECO:0000256" key="2">
    <source>
        <dbReference type="ARBA" id="ARBA00001966"/>
    </source>
</evidence>
<dbReference type="SFLD" id="SFLDS00029">
    <property type="entry name" value="Radical_SAM"/>
    <property type="match status" value="1"/>
</dbReference>
<dbReference type="Proteomes" id="UP000007382">
    <property type="component" value="Chromosome"/>
</dbReference>
<reference evidence="16" key="2">
    <citation type="submission" date="2012-03" db="EMBL/GenBank/DDBJ databases">
        <title>The complete genome sequence of the pioneer microbe on fresh volcanic deposit, Leptospirillum ferrooxidans strain C2-3.</title>
        <authorList>
            <person name="Fujimura R."/>
            <person name="Sato Y."/>
            <person name="Nishizawa T."/>
            <person name="Nanba K."/>
            <person name="Oshima K."/>
            <person name="Hattori M."/>
            <person name="Kamijo T."/>
            <person name="Ohta H."/>
        </authorList>
    </citation>
    <scope>NUCLEOTIDE SEQUENCE [LARGE SCALE GENOMIC DNA]</scope>
    <source>
        <strain evidence="16">C2-3</strain>
    </source>
</reference>
<feature type="modified residue" description="N6-(pyridoxal phosphate)lysine" evidence="12">
    <location>
        <position position="317"/>
    </location>
</feature>
<dbReference type="PROSITE" id="PS51918">
    <property type="entry name" value="RADICAL_SAM"/>
    <property type="match status" value="1"/>
</dbReference>
<keyword evidence="5" id="KW-0949">S-adenosyl-L-methionine</keyword>
<evidence type="ECO:0000256" key="10">
    <source>
        <dbReference type="ARBA" id="ARBA00023235"/>
    </source>
</evidence>
<dbReference type="KEGG" id="lfc:LFE_0653"/>
<feature type="binding site" evidence="11">
    <location>
        <position position="105"/>
    </location>
    <ligand>
        <name>[4Fe-4S] cluster</name>
        <dbReference type="ChEBI" id="CHEBI:49883"/>
        <note>4Fe-4S-S-AdoMet</note>
    </ligand>
</feature>
<organism evidence="15 16">
    <name type="scientific">Leptospirillum ferrooxidans (strain C2-3)</name>
    <dbReference type="NCBI Taxonomy" id="1162668"/>
    <lineage>
        <taxon>Bacteria</taxon>
        <taxon>Pseudomonadati</taxon>
        <taxon>Nitrospirota</taxon>
        <taxon>Nitrospiria</taxon>
        <taxon>Nitrospirales</taxon>
        <taxon>Nitrospiraceae</taxon>
        <taxon>Leptospirillum</taxon>
    </lineage>
</organism>